<keyword evidence="1" id="KW-0472">Membrane</keyword>
<protein>
    <recommendedName>
        <fullName evidence="4">Iron-regulated membrane protein</fullName>
    </recommendedName>
</protein>
<evidence type="ECO:0000313" key="3">
    <source>
        <dbReference type="Proteomes" id="UP000216189"/>
    </source>
</evidence>
<keyword evidence="1" id="KW-1133">Transmembrane helix</keyword>
<name>A0ABX4EFB2_SEGBR</name>
<accession>A0ABX4EFB2</accession>
<organism evidence="2 3">
    <name type="scientific">Segatella bryantii</name>
    <name type="common">Prevotella bryantii</name>
    <dbReference type="NCBI Taxonomy" id="77095"/>
    <lineage>
        <taxon>Bacteria</taxon>
        <taxon>Pseudomonadati</taxon>
        <taxon>Bacteroidota</taxon>
        <taxon>Bacteroidia</taxon>
        <taxon>Bacteroidales</taxon>
        <taxon>Prevotellaceae</taxon>
        <taxon>Segatella</taxon>
    </lineage>
</organism>
<dbReference type="RefSeq" id="WP_094448900.1">
    <property type="nucleotide sequence ID" value="NZ_CP091802.1"/>
</dbReference>
<feature type="transmembrane region" description="Helical" evidence="1">
    <location>
        <begin position="140"/>
        <end position="160"/>
    </location>
</feature>
<evidence type="ECO:0000313" key="2">
    <source>
        <dbReference type="EMBL" id="OYP53857.1"/>
    </source>
</evidence>
<evidence type="ECO:0000256" key="1">
    <source>
        <dbReference type="SAM" id="Phobius"/>
    </source>
</evidence>
<proteinExistence type="predicted"/>
<evidence type="ECO:0008006" key="4">
    <source>
        <dbReference type="Google" id="ProtNLM"/>
    </source>
</evidence>
<dbReference type="InterPro" id="IPR005625">
    <property type="entry name" value="PepSY-ass_TM"/>
</dbReference>
<feature type="transmembrane region" description="Helical" evidence="1">
    <location>
        <begin position="344"/>
        <end position="366"/>
    </location>
</feature>
<feature type="transmembrane region" description="Helical" evidence="1">
    <location>
        <begin position="12"/>
        <end position="33"/>
    </location>
</feature>
<dbReference type="EMBL" id="NPJF01000052">
    <property type="protein sequence ID" value="OYP53857.1"/>
    <property type="molecule type" value="Genomic_DNA"/>
</dbReference>
<keyword evidence="1" id="KW-0812">Transmembrane</keyword>
<sequence>MKKKILQIHLWLGFLSGIVIVIMAVTGALYAFAEEIKTVGIEAVNPQGDILYTPGQLKEILVPELRKLEGGDVVAYGVTYQPAPKPSMLTYSSQNTSYGNVYINPYTAEILGKPTGEDFFNWVMAGHRSLWLPPTIGRLIIGWSMVIFVIELLTGLILWFPRRWNRKAIRQRLTVKTNGGHRRFFYDLHNSLGGLILLPILAITFTGLTWSFPLLAKGYYTLLSSKTYHEWSMPVSDTTHVDTAKINDEAMWDKVLMRKPDMKTSSVRFDFPMGNTGIYTVVFNPKPGKNYSNDYHFYDRYSLRELAGGGVYGLSQSQVNGGDILFRMSYDIHSGAIAGIPGKLIAFLLSIIAASLPITGCVIWLMKRKK</sequence>
<feature type="transmembrane region" description="Helical" evidence="1">
    <location>
        <begin position="192"/>
        <end position="212"/>
    </location>
</feature>
<keyword evidence="3" id="KW-1185">Reference proteome</keyword>
<dbReference type="PANTHER" id="PTHR34219:SF3">
    <property type="entry name" value="BLL7967 PROTEIN"/>
    <property type="match status" value="1"/>
</dbReference>
<comment type="caution">
    <text evidence="2">The sequence shown here is derived from an EMBL/GenBank/DDBJ whole genome shotgun (WGS) entry which is preliminary data.</text>
</comment>
<dbReference type="Proteomes" id="UP000216189">
    <property type="component" value="Unassembled WGS sequence"/>
</dbReference>
<dbReference type="PANTHER" id="PTHR34219">
    <property type="entry name" value="IRON-REGULATED INNER MEMBRANE PROTEIN-RELATED"/>
    <property type="match status" value="1"/>
</dbReference>
<gene>
    <name evidence="2" type="ORF">CIK91_11130</name>
</gene>
<dbReference type="Pfam" id="PF03929">
    <property type="entry name" value="PepSY_TM"/>
    <property type="match status" value="1"/>
</dbReference>
<reference evidence="2 3" key="1">
    <citation type="submission" date="2017-08" db="EMBL/GenBank/DDBJ databases">
        <title>Comparative genomics of non-oral Prevotella species.</title>
        <authorList>
            <person name="Accetto T."/>
            <person name="Nograsek B."/>
            <person name="Avgustin G."/>
        </authorList>
    </citation>
    <scope>NUCLEOTIDE SEQUENCE [LARGE SCALE GENOMIC DNA]</scope>
    <source>
        <strain evidence="2 3">TC1-1</strain>
    </source>
</reference>